<dbReference type="PANTHER" id="PTHR40470:SF1">
    <property type="entry name" value="PHYTANOYL-COA DIOXYGENASE FAMILY PROTEIN (AFU_ORTHOLOGUE AFUA_2G15850)"/>
    <property type="match status" value="1"/>
</dbReference>
<sequence length="242" mass="27376">MMSNSARDRMDAFRAHGFFVVRAFLDVAERAELRRACDAALLHARARSLETGHSTPRISLLTDGATCVQDDLGALERIAVFVGSGRVCELLAGLSRPREEETPRLKDAHYYHEQTRRDWDGDWHRDSQFGQPDPEIERAVVATTTAVHFRVALEDDDRLEIVPGSHARWDTPDELRIRRGADRTTPDMPDAARIALRAGDACVFHAWSIHRATYRRAPLRRTVDALYAFARPAARRWPSPAV</sequence>
<name>A0A150QYB3_SORCE</name>
<dbReference type="GO" id="GO:0016706">
    <property type="term" value="F:2-oxoglutarate-dependent dioxygenase activity"/>
    <property type="evidence" value="ECO:0007669"/>
    <property type="project" value="UniProtKB-ARBA"/>
</dbReference>
<dbReference type="EMBL" id="JEMA01000225">
    <property type="protein sequence ID" value="KYF72954.1"/>
    <property type="molecule type" value="Genomic_DNA"/>
</dbReference>
<organism evidence="1 2">
    <name type="scientific">Sorangium cellulosum</name>
    <name type="common">Polyangium cellulosum</name>
    <dbReference type="NCBI Taxonomy" id="56"/>
    <lineage>
        <taxon>Bacteria</taxon>
        <taxon>Pseudomonadati</taxon>
        <taxon>Myxococcota</taxon>
        <taxon>Polyangia</taxon>
        <taxon>Polyangiales</taxon>
        <taxon>Polyangiaceae</taxon>
        <taxon>Sorangium</taxon>
    </lineage>
</organism>
<protein>
    <recommendedName>
        <fullName evidence="3">Phytanoyl-CoA dioxygenase</fullName>
    </recommendedName>
</protein>
<evidence type="ECO:0000313" key="1">
    <source>
        <dbReference type="EMBL" id="KYF72954.1"/>
    </source>
</evidence>
<dbReference type="InterPro" id="IPR008775">
    <property type="entry name" value="Phytyl_CoA_dOase-like"/>
</dbReference>
<evidence type="ECO:0000313" key="2">
    <source>
        <dbReference type="Proteomes" id="UP000075260"/>
    </source>
</evidence>
<dbReference type="Pfam" id="PF05721">
    <property type="entry name" value="PhyH"/>
    <property type="match status" value="1"/>
</dbReference>
<gene>
    <name evidence="1" type="ORF">BE15_41860</name>
</gene>
<dbReference type="RefSeq" id="WP_061606016.1">
    <property type="nucleotide sequence ID" value="NZ_JEMA01000225.1"/>
</dbReference>
<dbReference type="Gene3D" id="2.60.120.620">
    <property type="entry name" value="q2cbj1_9rhob like domain"/>
    <property type="match status" value="1"/>
</dbReference>
<comment type="caution">
    <text evidence="1">The sequence shown here is derived from an EMBL/GenBank/DDBJ whole genome shotgun (WGS) entry which is preliminary data.</text>
</comment>
<dbReference type="Proteomes" id="UP000075260">
    <property type="component" value="Unassembled WGS sequence"/>
</dbReference>
<dbReference type="AlphaFoldDB" id="A0A150QYB3"/>
<proteinExistence type="predicted"/>
<reference evidence="1 2" key="1">
    <citation type="submission" date="2014-02" db="EMBL/GenBank/DDBJ databases">
        <title>The small core and large imbalanced accessory genome model reveals a collaborative survival strategy of Sorangium cellulosum strains in nature.</title>
        <authorList>
            <person name="Han K."/>
            <person name="Peng R."/>
            <person name="Blom J."/>
            <person name="Li Y.-Z."/>
        </authorList>
    </citation>
    <scope>NUCLEOTIDE SEQUENCE [LARGE SCALE GENOMIC DNA]</scope>
    <source>
        <strain evidence="1 2">So0008-312</strain>
    </source>
</reference>
<accession>A0A150QYB3</accession>
<dbReference type="SUPFAM" id="SSF51197">
    <property type="entry name" value="Clavaminate synthase-like"/>
    <property type="match status" value="1"/>
</dbReference>
<evidence type="ECO:0008006" key="3">
    <source>
        <dbReference type="Google" id="ProtNLM"/>
    </source>
</evidence>
<dbReference type="PANTHER" id="PTHR40470">
    <property type="entry name" value="PHYTANOYL-COA DIOXYGENASE FAMILY PROTEIN (AFU_ORTHOLOGUE AFUA_2G15850)"/>
    <property type="match status" value="1"/>
</dbReference>